<dbReference type="EMBL" id="LAZR01008893">
    <property type="protein sequence ID" value="KKM75930.1"/>
    <property type="molecule type" value="Genomic_DNA"/>
</dbReference>
<feature type="region of interest" description="Disordered" evidence="1">
    <location>
        <begin position="1"/>
        <end position="92"/>
    </location>
</feature>
<feature type="compositionally biased region" description="Acidic residues" evidence="1">
    <location>
        <begin position="81"/>
        <end position="91"/>
    </location>
</feature>
<reference evidence="2" key="1">
    <citation type="journal article" date="2015" name="Nature">
        <title>Complex archaea that bridge the gap between prokaryotes and eukaryotes.</title>
        <authorList>
            <person name="Spang A."/>
            <person name="Saw J.H."/>
            <person name="Jorgensen S.L."/>
            <person name="Zaremba-Niedzwiedzka K."/>
            <person name="Martijn J."/>
            <person name="Lind A.E."/>
            <person name="van Eijk R."/>
            <person name="Schleper C."/>
            <person name="Guy L."/>
            <person name="Ettema T.J."/>
        </authorList>
    </citation>
    <scope>NUCLEOTIDE SEQUENCE</scope>
</reference>
<evidence type="ECO:0000256" key="1">
    <source>
        <dbReference type="SAM" id="MobiDB-lite"/>
    </source>
</evidence>
<protein>
    <submittedName>
        <fullName evidence="2">Uncharacterized protein</fullName>
    </submittedName>
</protein>
<gene>
    <name evidence="2" type="ORF">LCGC14_1385300</name>
</gene>
<comment type="caution">
    <text evidence="2">The sequence shown here is derived from an EMBL/GenBank/DDBJ whole genome shotgun (WGS) entry which is preliminary data.</text>
</comment>
<name>A0A0F9MGZ8_9ZZZZ</name>
<feature type="region of interest" description="Disordered" evidence="1">
    <location>
        <begin position="318"/>
        <end position="351"/>
    </location>
</feature>
<dbReference type="AlphaFoldDB" id="A0A0F9MGZ8"/>
<evidence type="ECO:0000313" key="2">
    <source>
        <dbReference type="EMBL" id="KKM75930.1"/>
    </source>
</evidence>
<proteinExistence type="predicted"/>
<accession>A0A0F9MGZ8</accession>
<sequence>MELEPSANPHVGSGVRDAAALIEQAGLLEQSLPVDGEPPEEQAPEKAPVNSEPEELPDGDPARVSEGDEPEDPDKSTTTEADPEPQEELPDTLDGLAEAVGLSADEFADHLNVPVTVNGETRMVTLAEARKGYQLEADYRHKTADLAESKRVFEAQTQQAVQSWQQRFESLNGLAGQLEKAVQEDVGNLDRILTEEGSEAYLLAKSKVDQKKELLGHAKAEAEKAALETQEAQRLKGENYLREQNNLLVQKLPDMADAEKGPKIRAGLRTYLQEAGFNEQELKRLVDHRQVLVVRDAMRYRDLMKSKPATVKKLKGLPKVQKPGAAPEKGDVARSRSAANLQRLKKSGSRDDAAKFIEGIL</sequence>
<organism evidence="2">
    <name type="scientific">marine sediment metagenome</name>
    <dbReference type="NCBI Taxonomy" id="412755"/>
    <lineage>
        <taxon>unclassified sequences</taxon>
        <taxon>metagenomes</taxon>
        <taxon>ecological metagenomes</taxon>
    </lineage>
</organism>